<reference evidence="2 3" key="1">
    <citation type="journal article" date="2007" name="Nat. Biotechnol.">
        <title>Genome sequence of the lignocellulose-bioconverting and xylose-fermenting yeast Pichia stipitis.</title>
        <authorList>
            <person name="Jeffries T.W."/>
            <person name="Grigoriev I.V."/>
            <person name="Grimwood J."/>
            <person name="Laplaza J.M."/>
            <person name="Aerts A."/>
            <person name="Salamov A."/>
            <person name="Schmutz J."/>
            <person name="Lindquist E."/>
            <person name="Dehal P."/>
            <person name="Shapiro H."/>
            <person name="Jin Y.S."/>
            <person name="Passoth V."/>
            <person name="Richardson P.M."/>
        </authorList>
    </citation>
    <scope>NUCLEOTIDE SEQUENCE [LARGE SCALE GENOMIC DNA]</scope>
    <source>
        <strain evidence="3">ATCC 58785 / CBS 6054 / NBRC 10063 / NRRL Y-11545</strain>
    </source>
</reference>
<proteinExistence type="predicted"/>
<dbReference type="EMBL" id="CP000496">
    <property type="protein sequence ID" value="ABN65084.1"/>
    <property type="molecule type" value="Genomic_DNA"/>
</dbReference>
<organism evidence="2 3">
    <name type="scientific">Scheffersomyces stipitis (strain ATCC 58785 / CBS 6054 / NBRC 10063 / NRRL Y-11545)</name>
    <name type="common">Yeast</name>
    <name type="synonym">Pichia stipitis</name>
    <dbReference type="NCBI Taxonomy" id="322104"/>
    <lineage>
        <taxon>Eukaryota</taxon>
        <taxon>Fungi</taxon>
        <taxon>Dikarya</taxon>
        <taxon>Ascomycota</taxon>
        <taxon>Saccharomycotina</taxon>
        <taxon>Pichiomycetes</taxon>
        <taxon>Debaryomycetaceae</taxon>
        <taxon>Scheffersomyces</taxon>
    </lineage>
</organism>
<dbReference type="InterPro" id="IPR052999">
    <property type="entry name" value="PTS1_Protein"/>
</dbReference>
<dbReference type="AlphaFoldDB" id="A3LPR1"/>
<dbReference type="InterPro" id="IPR003779">
    <property type="entry name" value="CMD-like"/>
</dbReference>
<dbReference type="InterPro" id="IPR029032">
    <property type="entry name" value="AhpD-like"/>
</dbReference>
<dbReference type="Gene3D" id="1.20.1290.10">
    <property type="entry name" value="AhpD-like"/>
    <property type="match status" value="1"/>
</dbReference>
<accession>A3LPR1</accession>
<dbReference type="HOGENOM" id="CLU_065389_3_0_1"/>
<dbReference type="Pfam" id="PF02627">
    <property type="entry name" value="CMD"/>
    <property type="match status" value="1"/>
</dbReference>
<dbReference type="KEGG" id="pic:PICST_55173"/>
<dbReference type="SUPFAM" id="SSF69118">
    <property type="entry name" value="AhpD-like"/>
    <property type="match status" value="1"/>
</dbReference>
<dbReference type="OMA" id="WGHLKGA"/>
<dbReference type="eggNOG" id="ENOG502RCP9">
    <property type="taxonomic scope" value="Eukaryota"/>
</dbReference>
<keyword evidence="3" id="KW-1185">Reference proteome</keyword>
<evidence type="ECO:0000259" key="1">
    <source>
        <dbReference type="Pfam" id="PF02627"/>
    </source>
</evidence>
<feature type="domain" description="Carboxymuconolactone decarboxylase-like" evidence="1">
    <location>
        <begin position="267"/>
        <end position="315"/>
    </location>
</feature>
<dbReference type="RefSeq" id="XP_001383113.1">
    <property type="nucleotide sequence ID" value="XM_001383076.1"/>
</dbReference>
<name>A3LPR1_PICST</name>
<evidence type="ECO:0000313" key="2">
    <source>
        <dbReference type="EMBL" id="ABN65084.1"/>
    </source>
</evidence>
<dbReference type="OrthoDB" id="5537330at2759"/>
<protein>
    <recommendedName>
        <fullName evidence="1">Carboxymuconolactone decarboxylase-like domain-containing protein</fullName>
    </recommendedName>
</protein>
<dbReference type="FunCoup" id="A3LPR1">
    <property type="interactions" value="10"/>
</dbReference>
<dbReference type="STRING" id="322104.A3LPR1"/>
<gene>
    <name evidence="2" type="ORF">PICST_55173</name>
</gene>
<dbReference type="GeneID" id="4837549"/>
<dbReference type="PANTHER" id="PTHR28180:SF2">
    <property type="entry name" value="PEROXISOMAL PROTEIN 2"/>
    <property type="match status" value="1"/>
</dbReference>
<dbReference type="GO" id="GO:0051920">
    <property type="term" value="F:peroxiredoxin activity"/>
    <property type="evidence" value="ECO:0007669"/>
    <property type="project" value="InterPro"/>
</dbReference>
<dbReference type="Proteomes" id="UP000002258">
    <property type="component" value="Chromosome 2"/>
</dbReference>
<dbReference type="PANTHER" id="PTHR28180">
    <property type="entry name" value="CONSERVED MITOCHONDRIAL PROTEIN-RELATED"/>
    <property type="match status" value="1"/>
</dbReference>
<evidence type="ECO:0000313" key="3">
    <source>
        <dbReference type="Proteomes" id="UP000002258"/>
    </source>
</evidence>
<dbReference type="InParanoid" id="A3LPR1"/>
<sequence length="338" mass="38065">MVLTAERLVKLAYNYPNLHNSWYLIACAALTVINEPQEIPKVFHFALRQQLLEYSQEKSLLTDTYLLKLAQDSISSSERFKDFDAVGVKLPDLMIPFTYYNKLPVKFKFTKSEDIHHSQSAIAAKFREVILKSAALSGLPKAINALMILKSVTPTSIRPSELPARKPIVLPGHLPSSEIVGEDVSGTHFNGRKEPGWPATETIDGAISPSSVDTREIQKNLTRGSEFWNSIYTNKINTRIRRQMYNAYPDLWYFAYQNVYSPLLSFTDILSAKETSMCVVTCLIPQDVNPQLKGHLKGARNVGATEEELEELRQLVFDLCDWSGGVHWKGGKESVAKL</sequence>